<evidence type="ECO:0000256" key="4">
    <source>
        <dbReference type="SAM" id="MobiDB-lite"/>
    </source>
</evidence>
<dbReference type="CDD" id="cd22408">
    <property type="entry name" value="KH-I_Vigilin_rpt4"/>
    <property type="match status" value="1"/>
</dbReference>
<dbReference type="OrthoDB" id="10027144at2759"/>
<dbReference type="HOGENOM" id="CLU_003293_0_0_1"/>
<feature type="region of interest" description="Disordered" evidence="4">
    <location>
        <begin position="236"/>
        <end position="335"/>
    </location>
</feature>
<dbReference type="GeneID" id="6344879"/>
<gene>
    <name evidence="7" type="ORF">PTRG_06616</name>
</gene>
<dbReference type="PANTHER" id="PTHR10627">
    <property type="entry name" value="SCP160"/>
    <property type="match status" value="1"/>
</dbReference>
<dbReference type="EMBL" id="DS231620">
    <property type="protein sequence ID" value="EDU49536.1"/>
    <property type="molecule type" value="Genomic_DNA"/>
</dbReference>
<dbReference type="KEGG" id="ptrr:6344879"/>
<feature type="domain" description="K Homology" evidence="6">
    <location>
        <begin position="579"/>
        <end position="647"/>
    </location>
</feature>
<feature type="compositionally biased region" description="Low complexity" evidence="4">
    <location>
        <begin position="260"/>
        <end position="270"/>
    </location>
</feature>
<dbReference type="InterPro" id="IPR036612">
    <property type="entry name" value="KH_dom_type_1_sf"/>
</dbReference>
<dbReference type="SUPFAM" id="SSF54791">
    <property type="entry name" value="Eukaryotic type KH-domain (KH-domain type I)"/>
    <property type="match status" value="7"/>
</dbReference>
<feature type="chain" id="PRO_5002783056" description="K Homology domain-containing protein" evidence="5">
    <location>
        <begin position="18"/>
        <end position="1497"/>
    </location>
</feature>
<feature type="domain" description="K Homology" evidence="6">
    <location>
        <begin position="906"/>
        <end position="969"/>
    </location>
</feature>
<dbReference type="PANTHER" id="PTHR10627:SF31">
    <property type="entry name" value="DODECA-SATELLITE-BINDING PROTEIN 1, ISOFORM A"/>
    <property type="match status" value="1"/>
</dbReference>
<feature type="region of interest" description="Disordered" evidence="4">
    <location>
        <begin position="1011"/>
        <end position="1035"/>
    </location>
</feature>
<dbReference type="Gene3D" id="3.30.1370.10">
    <property type="entry name" value="K Homology domain, type 1"/>
    <property type="match status" value="8"/>
</dbReference>
<feature type="domain" description="K Homology" evidence="6">
    <location>
        <begin position="1417"/>
        <end position="1486"/>
    </location>
</feature>
<keyword evidence="2" id="KW-0694">RNA-binding</keyword>
<dbReference type="Proteomes" id="UP000001471">
    <property type="component" value="Unassembled WGS sequence"/>
</dbReference>
<feature type="domain" description="K Homology" evidence="6">
    <location>
        <begin position="1141"/>
        <end position="1218"/>
    </location>
</feature>
<proteinExistence type="predicted"/>
<dbReference type="InterPro" id="IPR054548">
    <property type="entry name" value="SCP160-like_KH"/>
</dbReference>
<evidence type="ECO:0000259" key="6">
    <source>
        <dbReference type="SMART" id="SM00322"/>
    </source>
</evidence>
<dbReference type="CDD" id="cd22448">
    <property type="entry name" value="KH-I_ScSCP160_rpt3"/>
    <property type="match status" value="1"/>
</dbReference>
<evidence type="ECO:0000256" key="5">
    <source>
        <dbReference type="SAM" id="SignalP"/>
    </source>
</evidence>
<feature type="domain" description="K Homology" evidence="6">
    <location>
        <begin position="1064"/>
        <end position="1137"/>
    </location>
</feature>
<evidence type="ECO:0000256" key="2">
    <source>
        <dbReference type="PROSITE-ProRule" id="PRU00117"/>
    </source>
</evidence>
<feature type="compositionally biased region" description="Polar residues" evidence="4">
    <location>
        <begin position="1023"/>
        <end position="1035"/>
    </location>
</feature>
<feature type="domain" description="K Homology" evidence="6">
    <location>
        <begin position="485"/>
        <end position="574"/>
    </location>
</feature>
<organism evidence="7 8">
    <name type="scientific">Pyrenophora tritici-repentis (strain Pt-1C-BFP)</name>
    <name type="common">Wheat tan spot fungus</name>
    <name type="synonym">Drechslera tritici-repentis</name>
    <dbReference type="NCBI Taxonomy" id="426418"/>
    <lineage>
        <taxon>Eukaryota</taxon>
        <taxon>Fungi</taxon>
        <taxon>Dikarya</taxon>
        <taxon>Ascomycota</taxon>
        <taxon>Pezizomycotina</taxon>
        <taxon>Dothideomycetes</taxon>
        <taxon>Pleosporomycetidae</taxon>
        <taxon>Pleosporales</taxon>
        <taxon>Pleosporineae</taxon>
        <taxon>Pleosporaceae</taxon>
        <taxon>Pyrenophora</taxon>
    </lineage>
</organism>
<dbReference type="PROSITE" id="PS50084">
    <property type="entry name" value="KH_TYPE_1"/>
    <property type="match status" value="8"/>
</dbReference>
<name>B2W9F8_PYRTR</name>
<dbReference type="FunCoup" id="B2W9F8">
    <property type="interactions" value="674"/>
</dbReference>
<dbReference type="CDD" id="cd02394">
    <property type="entry name" value="KH-I_Vigilin_rpt6"/>
    <property type="match status" value="2"/>
</dbReference>
<evidence type="ECO:0000256" key="1">
    <source>
        <dbReference type="ARBA" id="ARBA00022737"/>
    </source>
</evidence>
<feature type="coiled-coil region" evidence="3">
    <location>
        <begin position="559"/>
        <end position="593"/>
    </location>
</feature>
<evidence type="ECO:0000313" key="8">
    <source>
        <dbReference type="Proteomes" id="UP000001471"/>
    </source>
</evidence>
<dbReference type="InterPro" id="IPR004088">
    <property type="entry name" value="KH_dom_type_1"/>
</dbReference>
<protein>
    <recommendedName>
        <fullName evidence="6">K Homology domain-containing protein</fullName>
    </recommendedName>
</protein>
<dbReference type="GO" id="GO:0003729">
    <property type="term" value="F:mRNA binding"/>
    <property type="evidence" value="ECO:0007669"/>
    <property type="project" value="TreeGrafter"/>
</dbReference>
<keyword evidence="1" id="KW-0677">Repeat</keyword>
<keyword evidence="5" id="KW-0732">Signal</keyword>
<dbReference type="Pfam" id="PF00013">
    <property type="entry name" value="KH_1"/>
    <property type="match status" value="7"/>
</dbReference>
<dbReference type="InterPro" id="IPR004087">
    <property type="entry name" value="KH_dom"/>
</dbReference>
<dbReference type="Pfam" id="PF22952">
    <property type="entry name" value="KH_11"/>
    <property type="match status" value="1"/>
</dbReference>
<evidence type="ECO:0000256" key="3">
    <source>
        <dbReference type="SAM" id="Coils"/>
    </source>
</evidence>
<feature type="domain" description="K Homology" evidence="6">
    <location>
        <begin position="973"/>
        <end position="1059"/>
    </location>
</feature>
<dbReference type="SMART" id="SM00322">
    <property type="entry name" value="KH"/>
    <property type="match status" value="9"/>
</dbReference>
<feature type="region of interest" description="Disordered" evidence="4">
    <location>
        <begin position="1330"/>
        <end position="1349"/>
    </location>
</feature>
<feature type="signal peptide" evidence="5">
    <location>
        <begin position="1"/>
        <end position="17"/>
    </location>
</feature>
<dbReference type="STRING" id="426418.B2W9F8"/>
<feature type="domain" description="K Homology" evidence="6">
    <location>
        <begin position="1222"/>
        <end position="1293"/>
    </location>
</feature>
<keyword evidence="3" id="KW-0175">Coiled coil</keyword>
<dbReference type="CDD" id="cd00105">
    <property type="entry name" value="KH-I"/>
    <property type="match status" value="1"/>
</dbReference>
<accession>B2W9F8</accession>
<dbReference type="CDD" id="cd22450">
    <property type="entry name" value="KH-I_ScSCP160_rpt5"/>
    <property type="match status" value="1"/>
</dbReference>
<dbReference type="OMA" id="DHAGQQV"/>
<dbReference type="eggNOG" id="KOG2208">
    <property type="taxonomic scope" value="Eukaryota"/>
</dbReference>
<dbReference type="InParanoid" id="B2W9F8"/>
<feature type="compositionally biased region" description="Polar residues" evidence="4">
    <location>
        <begin position="303"/>
        <end position="321"/>
    </location>
</feature>
<feature type="domain" description="K Homology" evidence="6">
    <location>
        <begin position="408"/>
        <end position="481"/>
    </location>
</feature>
<evidence type="ECO:0000313" key="7">
    <source>
        <dbReference type="EMBL" id="EDU49536.1"/>
    </source>
</evidence>
<dbReference type="GO" id="GO:0005737">
    <property type="term" value="C:cytoplasm"/>
    <property type="evidence" value="ECO:0007669"/>
    <property type="project" value="TreeGrafter"/>
</dbReference>
<reference evidence="8" key="1">
    <citation type="journal article" date="2013" name="G3 (Bethesda)">
        <title>Comparative genomics of a plant-pathogenic fungus, Pyrenophora tritici-repentis, reveals transduplication and the impact of repeat elements on pathogenicity and population divergence.</title>
        <authorList>
            <person name="Manning V.A."/>
            <person name="Pandelova I."/>
            <person name="Dhillon B."/>
            <person name="Wilhelm L.J."/>
            <person name="Goodwin S.B."/>
            <person name="Berlin A.M."/>
            <person name="Figueroa M."/>
            <person name="Freitag M."/>
            <person name="Hane J.K."/>
            <person name="Henrissat B."/>
            <person name="Holman W.H."/>
            <person name="Kodira C.D."/>
            <person name="Martin J."/>
            <person name="Oliver R.P."/>
            <person name="Robbertse B."/>
            <person name="Schackwitz W."/>
            <person name="Schwartz D.C."/>
            <person name="Spatafora J.W."/>
            <person name="Turgeon B.G."/>
            <person name="Yandava C."/>
            <person name="Young S."/>
            <person name="Zhou S."/>
            <person name="Zeng Q."/>
            <person name="Grigoriev I.V."/>
            <person name="Ma L.-J."/>
            <person name="Ciuffetti L.M."/>
        </authorList>
    </citation>
    <scope>NUCLEOTIDE SEQUENCE [LARGE SCALE GENOMIC DNA]</scope>
    <source>
        <strain evidence="8">Pt-1C-BFP</strain>
    </source>
</reference>
<sequence>MYVTPTILLAFAATTLATPLTVEETFTDSFNATLIPRKNLNACLANEKHNLQDSVYLDVMNQFCDNHTPTEIVADTPLVFTYDVTAYDDKPIRWIFKVSIDSTFRVGIDPGSGRDTTKYAFTMTNQLCKDRFKGFLQGEGGGMPKVYSPLYKDPAYRISDRASSDSPFTFPARPPTVHANTLWSTRNGLHSTMASEAVASSATEGLTPAQKLMQEHADHHVTVEDVVDEEDIAHPPAAAKSADDGSTPLSEKAAGKQKADAAPAAPKKPALNTSSEEAFPALGPVKPRAQAAVAPTWGKKPASVTSNGVNGSAASNGTSTPIAIGRGPALPSMNIPGKHTERISLATHQVASRAELKKPINEIVRDINRRSKAKLEYKQAPGGLVFEATGPVEAVRQALKEVANEVGSKQSVDVPVPASVRAHIIGRQGSKIQEISKRTGARINVPKPEAGEDEDTIINVHIEGNALTAEMARREIDAIVNERTSTVNLRLKDIPAEFYPFLAGPNNVHTDRLVQGRDVNIQIPTYHTWQSQAPPQASRGQPVPFAPQANFPIQISGDRAAAQELQAELERRAQQLRQQLAIEQRSIERGRHQFIVGDRGHSLHDFLEETGCSIVMPPSSDDSETVYIVGPPNKIEQGINKLEDLAASMTMATADAAREHRGPNAQAHAHNITRYLRQRKALADLERKHEASIVVPTDRDAPTGWEIYARDGKNSMKARGDIMSVFASHPPSRFATMNVDPFYHQFLRQRNAPKVRQDHGVHIVFPDESEQSPELVLVYEGQTPYEEYAIPRGAPSPAEIKAYQQGLRDAQQYILGLTKDQPQIEARGLESNPKFHRKIEQFVNDSQKGLTPDQVPVQALFGQRRPEAHSQSNNSFAIRGPASAVDELNAKILAFIEQAEKDELERNHVTAFDYPQKYASHLVGKGGENIQRLRQKYDVDVQINDGKVELKGPSAKAQQCKKDILDMAKKLEDEATHILKVKPQYHRDLIGSGGKQVERLQDRYSVRINFPRRAQNDDEAGEASSQKNVRSGQNQDEVIIRGPRKGADEARDEVLSLLQYLMDNSHTDTVSVAQSNIPRLIGSGGREMENLRLETGCQIDVPGAREGADPSGRAEIKLKGTKKAVEEAKKILQQRAREFDDTVVETLDVDRKHHRNLIGGSGANIRSIVTSAGGPDNSRDLARMVRFPRAESDESTIRVEGPKTVVEKIIAALKAQAASLENQTSETIEISPDKHRLLIGRGGETRRSLESQLNIQLDIPKQTTTGAARSQVKITGEPAAVEKAKEHILELVKGQEGETIQVPRYLHHTISDNGQFFRQLRNQLKVTVDHGSEQLPPKPAQTEAGKARKGANGALPLITDDATSGADEHSWEIVDNNAPEEGADLTATIPWILRGPTESLSKARQRLEQAIEAASKPSSTGYLILPDPRSYRLVVGPGGATINDLRKKTGTKIQVPRDQAKDEAIEIVGTKDGCEEARKLILDIVSKGGNGGRRDRS</sequence>